<evidence type="ECO:0000313" key="2">
    <source>
        <dbReference type="EMBL" id="CAB3397049.1"/>
    </source>
</evidence>
<protein>
    <submittedName>
        <fullName evidence="2">Uncharacterized protein</fullName>
    </submittedName>
</protein>
<proteinExistence type="predicted"/>
<dbReference type="OrthoDB" id="5844177at2759"/>
<comment type="caution">
    <text evidence="2">The sequence shown here is derived from an EMBL/GenBank/DDBJ whole genome shotgun (WGS) entry which is preliminary data.</text>
</comment>
<sequence length="95" mass="10973">MWESSLSGFDDDSVDETATSMRPLPNVKPFVPRRSPRMPKYSDTILHTYSCRKISSSIPAPLDRRQGRSCEFNTNNDDDRHDRFDNPIAQVRPVF</sequence>
<evidence type="ECO:0000256" key="1">
    <source>
        <dbReference type="SAM" id="MobiDB-lite"/>
    </source>
</evidence>
<dbReference type="EMBL" id="CADEPM010000001">
    <property type="protein sequence ID" value="CAB3397049.1"/>
    <property type="molecule type" value="Genomic_DNA"/>
</dbReference>
<gene>
    <name evidence="2" type="ORF">CBOVIS_LOCUS519</name>
</gene>
<feature type="region of interest" description="Disordered" evidence="1">
    <location>
        <begin position="1"/>
        <end position="39"/>
    </location>
</feature>
<organism evidence="2 3">
    <name type="scientific">Caenorhabditis bovis</name>
    <dbReference type="NCBI Taxonomy" id="2654633"/>
    <lineage>
        <taxon>Eukaryota</taxon>
        <taxon>Metazoa</taxon>
        <taxon>Ecdysozoa</taxon>
        <taxon>Nematoda</taxon>
        <taxon>Chromadorea</taxon>
        <taxon>Rhabditida</taxon>
        <taxon>Rhabditina</taxon>
        <taxon>Rhabditomorpha</taxon>
        <taxon>Rhabditoidea</taxon>
        <taxon>Rhabditidae</taxon>
        <taxon>Peloderinae</taxon>
        <taxon>Caenorhabditis</taxon>
    </lineage>
</organism>
<name>A0A8S1EHA1_9PELO</name>
<accession>A0A8S1EHA1</accession>
<reference evidence="2 3" key="1">
    <citation type="submission" date="2020-04" db="EMBL/GenBank/DDBJ databases">
        <authorList>
            <person name="Laetsch R D."/>
            <person name="Stevens L."/>
            <person name="Kumar S."/>
            <person name="Blaxter L. M."/>
        </authorList>
    </citation>
    <scope>NUCLEOTIDE SEQUENCE [LARGE SCALE GENOMIC DNA]</scope>
</reference>
<dbReference type="Proteomes" id="UP000494206">
    <property type="component" value="Unassembled WGS sequence"/>
</dbReference>
<dbReference type="AlphaFoldDB" id="A0A8S1EHA1"/>
<evidence type="ECO:0000313" key="3">
    <source>
        <dbReference type="Proteomes" id="UP000494206"/>
    </source>
</evidence>
<keyword evidence="3" id="KW-1185">Reference proteome</keyword>